<dbReference type="PANTHER" id="PTHR35603">
    <property type="match status" value="1"/>
</dbReference>
<reference evidence="5 6" key="1">
    <citation type="submission" date="2019-03" db="EMBL/GenBank/DDBJ databases">
        <title>Genome sequence of Thiobacillaceae bacterium LSR1, a sulfur-oxidizing bacterium isolated from freshwater sediment.</title>
        <authorList>
            <person name="Li S."/>
        </authorList>
    </citation>
    <scope>NUCLEOTIDE SEQUENCE [LARGE SCALE GENOMIC DNA]</scope>
    <source>
        <strain evidence="5 6">LSR1</strain>
    </source>
</reference>
<evidence type="ECO:0000259" key="4">
    <source>
        <dbReference type="Pfam" id="PF05433"/>
    </source>
</evidence>
<dbReference type="PANTHER" id="PTHR35603:SF2">
    <property type="entry name" value="OUTER MEMBRANE LIPOPROTEIN"/>
    <property type="match status" value="1"/>
</dbReference>
<dbReference type="AlphaFoldDB" id="A0A4R1BM27"/>
<feature type="chain" id="PRO_5020426106" evidence="3">
    <location>
        <begin position="25"/>
        <end position="135"/>
    </location>
</feature>
<feature type="domain" description="Glycine zipper 2TM" evidence="4">
    <location>
        <begin position="47"/>
        <end position="87"/>
    </location>
</feature>
<evidence type="ECO:0000256" key="2">
    <source>
        <dbReference type="ARBA" id="ARBA00023136"/>
    </source>
</evidence>
<evidence type="ECO:0000313" key="6">
    <source>
        <dbReference type="Proteomes" id="UP000295443"/>
    </source>
</evidence>
<dbReference type="InterPro" id="IPR008816">
    <property type="entry name" value="Gly_zipper_2TM_dom"/>
</dbReference>
<dbReference type="Proteomes" id="UP000295443">
    <property type="component" value="Unassembled WGS sequence"/>
</dbReference>
<keyword evidence="3" id="KW-0732">Signal</keyword>
<proteinExistence type="predicted"/>
<dbReference type="Pfam" id="PF05433">
    <property type="entry name" value="Rick_17kDa_Anti"/>
    <property type="match status" value="1"/>
</dbReference>
<dbReference type="EMBL" id="SJZB01000011">
    <property type="protein sequence ID" value="TCJ18397.1"/>
    <property type="molecule type" value="Genomic_DNA"/>
</dbReference>
<dbReference type="InterPro" id="IPR051407">
    <property type="entry name" value="Bact_OM_lipoprot/Surf_antigen"/>
</dbReference>
<keyword evidence="2" id="KW-0472">Membrane</keyword>
<organism evidence="5 6">
    <name type="scientific">Parasulfuritortus cantonensis</name>
    <dbReference type="NCBI Taxonomy" id="2528202"/>
    <lineage>
        <taxon>Bacteria</taxon>
        <taxon>Pseudomonadati</taxon>
        <taxon>Pseudomonadota</taxon>
        <taxon>Betaproteobacteria</taxon>
        <taxon>Nitrosomonadales</taxon>
        <taxon>Thiobacillaceae</taxon>
        <taxon>Parasulfuritortus</taxon>
    </lineage>
</organism>
<evidence type="ECO:0000256" key="3">
    <source>
        <dbReference type="SAM" id="SignalP"/>
    </source>
</evidence>
<protein>
    <submittedName>
        <fullName evidence="5">Glycine zipper 2TM domain-containing protein</fullName>
    </submittedName>
</protein>
<comment type="subcellular location">
    <subcellularLocation>
        <location evidence="1">Membrane</location>
    </subcellularLocation>
</comment>
<dbReference type="RefSeq" id="WP_131444727.1">
    <property type="nucleotide sequence ID" value="NZ_SJZB01000011.1"/>
</dbReference>
<dbReference type="OrthoDB" id="8908469at2"/>
<comment type="caution">
    <text evidence="5">The sequence shown here is derived from an EMBL/GenBank/DDBJ whole genome shotgun (WGS) entry which is preliminary data.</text>
</comment>
<dbReference type="GO" id="GO:0019867">
    <property type="term" value="C:outer membrane"/>
    <property type="evidence" value="ECO:0007669"/>
    <property type="project" value="InterPro"/>
</dbReference>
<sequence>MKKFTLWIAACMAALAFGPLAAVAADCSDCGTVKAVKKSEPKGSGVGLVAGGVLGGVVGNQFGSGTGRTLATVGGAAAGAYAGNAVEKNYVADTTWKVTVTMDSGDKRTFKLDKDPGLAAGDRVRIVDNKPVKLQ</sequence>
<evidence type="ECO:0000256" key="1">
    <source>
        <dbReference type="ARBA" id="ARBA00004370"/>
    </source>
</evidence>
<accession>A0A4R1BM27</accession>
<name>A0A4R1BM27_9PROT</name>
<keyword evidence="6" id="KW-1185">Reference proteome</keyword>
<evidence type="ECO:0000313" key="5">
    <source>
        <dbReference type="EMBL" id="TCJ18397.1"/>
    </source>
</evidence>
<feature type="signal peptide" evidence="3">
    <location>
        <begin position="1"/>
        <end position="24"/>
    </location>
</feature>
<gene>
    <name evidence="5" type="ORF">EZJ19_02495</name>
</gene>